<gene>
    <name evidence="2" type="ORF">COCON_G00093330</name>
</gene>
<reference evidence="2" key="1">
    <citation type="journal article" date="2023" name="Science">
        <title>Genome structures resolve the early diversification of teleost fishes.</title>
        <authorList>
            <person name="Parey E."/>
            <person name="Louis A."/>
            <person name="Montfort J."/>
            <person name="Bouchez O."/>
            <person name="Roques C."/>
            <person name="Iampietro C."/>
            <person name="Lluch J."/>
            <person name="Castinel A."/>
            <person name="Donnadieu C."/>
            <person name="Desvignes T."/>
            <person name="Floi Bucao C."/>
            <person name="Jouanno E."/>
            <person name="Wen M."/>
            <person name="Mejri S."/>
            <person name="Dirks R."/>
            <person name="Jansen H."/>
            <person name="Henkel C."/>
            <person name="Chen W.J."/>
            <person name="Zahm M."/>
            <person name="Cabau C."/>
            <person name="Klopp C."/>
            <person name="Thompson A.W."/>
            <person name="Robinson-Rechavi M."/>
            <person name="Braasch I."/>
            <person name="Lecointre G."/>
            <person name="Bobe J."/>
            <person name="Postlethwait J.H."/>
            <person name="Berthelot C."/>
            <person name="Roest Crollius H."/>
            <person name="Guiguen Y."/>
        </authorList>
    </citation>
    <scope>NUCLEOTIDE SEQUENCE</scope>
    <source>
        <strain evidence="2">Concon-B</strain>
    </source>
</reference>
<keyword evidence="1" id="KW-0732">Signal</keyword>
<sequence>MNTFAAACFGVMVLALCLTTQVDCQVSTAAPTANMSTPDANQTTPAASANVTTVATNTFSSAANVTTPSRADPALQPAIYFILLAIATSFLHCC</sequence>
<accession>A0A9Q1DLG8</accession>
<evidence type="ECO:0000313" key="2">
    <source>
        <dbReference type="EMBL" id="KAJ8274708.1"/>
    </source>
</evidence>
<protein>
    <submittedName>
        <fullName evidence="2">Uncharacterized protein</fullName>
    </submittedName>
</protein>
<dbReference type="OrthoDB" id="8854460at2759"/>
<organism evidence="2 3">
    <name type="scientific">Conger conger</name>
    <name type="common">Conger eel</name>
    <name type="synonym">Muraena conger</name>
    <dbReference type="NCBI Taxonomy" id="82655"/>
    <lineage>
        <taxon>Eukaryota</taxon>
        <taxon>Metazoa</taxon>
        <taxon>Chordata</taxon>
        <taxon>Craniata</taxon>
        <taxon>Vertebrata</taxon>
        <taxon>Euteleostomi</taxon>
        <taxon>Actinopterygii</taxon>
        <taxon>Neopterygii</taxon>
        <taxon>Teleostei</taxon>
        <taxon>Anguilliformes</taxon>
        <taxon>Congridae</taxon>
        <taxon>Conger</taxon>
    </lineage>
</organism>
<feature type="chain" id="PRO_5040435195" evidence="1">
    <location>
        <begin position="25"/>
        <end position="94"/>
    </location>
</feature>
<dbReference type="AlphaFoldDB" id="A0A9Q1DLG8"/>
<evidence type="ECO:0000313" key="3">
    <source>
        <dbReference type="Proteomes" id="UP001152803"/>
    </source>
</evidence>
<dbReference type="Proteomes" id="UP001152803">
    <property type="component" value="Unassembled WGS sequence"/>
</dbReference>
<dbReference type="EMBL" id="JAFJMO010000006">
    <property type="protein sequence ID" value="KAJ8274708.1"/>
    <property type="molecule type" value="Genomic_DNA"/>
</dbReference>
<evidence type="ECO:0000256" key="1">
    <source>
        <dbReference type="SAM" id="SignalP"/>
    </source>
</evidence>
<keyword evidence="3" id="KW-1185">Reference proteome</keyword>
<comment type="caution">
    <text evidence="2">The sequence shown here is derived from an EMBL/GenBank/DDBJ whole genome shotgun (WGS) entry which is preliminary data.</text>
</comment>
<feature type="signal peptide" evidence="1">
    <location>
        <begin position="1"/>
        <end position="24"/>
    </location>
</feature>
<name>A0A9Q1DLG8_CONCO</name>
<proteinExistence type="predicted"/>